<evidence type="ECO:0000259" key="1">
    <source>
        <dbReference type="PROSITE" id="PS51707"/>
    </source>
</evidence>
<organism evidence="2 3">
    <name type="scientific">Psychrobacillus soli</name>
    <dbReference type="NCBI Taxonomy" id="1543965"/>
    <lineage>
        <taxon>Bacteria</taxon>
        <taxon>Bacillati</taxon>
        <taxon>Bacillota</taxon>
        <taxon>Bacilli</taxon>
        <taxon>Bacillales</taxon>
        <taxon>Bacillaceae</taxon>
        <taxon>Psychrobacillus</taxon>
    </lineage>
</organism>
<comment type="caution">
    <text evidence="2">The sequence shown here is derived from an EMBL/GenBank/DDBJ whole genome shotgun (WGS) entry which is preliminary data.</text>
</comment>
<keyword evidence="3" id="KW-1185">Reference proteome</keyword>
<dbReference type="EMBL" id="VDGG01000007">
    <property type="protein sequence ID" value="TQR17574.1"/>
    <property type="molecule type" value="Genomic_DNA"/>
</dbReference>
<dbReference type="SMART" id="SM01118">
    <property type="entry name" value="CYTH"/>
    <property type="match status" value="1"/>
</dbReference>
<evidence type="ECO:0000313" key="2">
    <source>
        <dbReference type="EMBL" id="TQR17574.1"/>
    </source>
</evidence>
<feature type="domain" description="CYTH" evidence="1">
    <location>
        <begin position="19"/>
        <end position="204"/>
    </location>
</feature>
<dbReference type="OrthoDB" id="384378at2"/>
<dbReference type="InterPro" id="IPR033469">
    <property type="entry name" value="CYTH-like_dom_sf"/>
</dbReference>
<protein>
    <submittedName>
        <fullName evidence="2">CYTH domain-containing protein</fullName>
    </submittedName>
</protein>
<dbReference type="Proteomes" id="UP000318937">
    <property type="component" value="Unassembled WGS sequence"/>
</dbReference>
<dbReference type="InterPro" id="IPR023577">
    <property type="entry name" value="CYTH_domain"/>
</dbReference>
<gene>
    <name evidence="2" type="ORF">FG383_04450</name>
</gene>
<name>A0A544TJD6_9BACI</name>
<accession>A0A544TJD6</accession>
<sequence>MQTVYNRNNRKGREIVQSEREIEFKNLLTQEEFDTLVTVFRLTSADFQTQTNYYFDTPDNYFKEKKMGFRLRVLPNRNELTLKTPVQQHVMEEKTVILSNDERDAIIHENRFPTVSFLEQIKDKDPLICIGSMQTNRAQIAYNKGVLFFDHSLYSRKEDFEVEYECGDVENGQKVFLQLLQEHHIPIRPTDKKIARLLKYNNSLEG</sequence>
<proteinExistence type="predicted"/>
<dbReference type="PIRSF" id="PIRSF012526">
    <property type="entry name" value="CYTH_UCP012526"/>
    <property type="match status" value="1"/>
</dbReference>
<dbReference type="InterPro" id="IPR009195">
    <property type="entry name" value="Uncharacterised_YjbK"/>
</dbReference>
<dbReference type="Pfam" id="PF01928">
    <property type="entry name" value="CYTH"/>
    <property type="match status" value="1"/>
</dbReference>
<dbReference type="SUPFAM" id="SSF55154">
    <property type="entry name" value="CYTH-like phosphatases"/>
    <property type="match status" value="1"/>
</dbReference>
<dbReference type="PROSITE" id="PS51707">
    <property type="entry name" value="CYTH"/>
    <property type="match status" value="1"/>
</dbReference>
<dbReference type="Gene3D" id="2.40.320.10">
    <property type="entry name" value="Hypothetical Protein Pfu-838710-001"/>
    <property type="match status" value="1"/>
</dbReference>
<dbReference type="AlphaFoldDB" id="A0A544TJD6"/>
<dbReference type="CDD" id="cd07762">
    <property type="entry name" value="CYTH-like_Pase_1"/>
    <property type="match status" value="1"/>
</dbReference>
<evidence type="ECO:0000313" key="3">
    <source>
        <dbReference type="Proteomes" id="UP000318937"/>
    </source>
</evidence>
<reference evidence="2 3" key="1">
    <citation type="submission" date="2019-05" db="EMBL/GenBank/DDBJ databases">
        <title>Psychrobacillus vulpis sp. nov., a new species isolated from feces of a red fox that inhabits in The Tablas de Daimiel Natural Park, Albacete, Spain.</title>
        <authorList>
            <person name="Rodriguez M."/>
            <person name="Reina J.C."/>
            <person name="Bejar V."/>
            <person name="Llamas I."/>
        </authorList>
    </citation>
    <scope>NUCLEOTIDE SEQUENCE [LARGE SCALE GENOMIC DNA]</scope>
    <source>
        <strain evidence="2 3">NHI-2</strain>
    </source>
</reference>